<dbReference type="SUPFAM" id="SSF55154">
    <property type="entry name" value="CYTH-like phosphatases"/>
    <property type="match status" value="1"/>
</dbReference>
<reference evidence="3" key="1">
    <citation type="submission" date="2021-12" db="EMBL/GenBank/DDBJ databases">
        <authorList>
            <person name="Li Y."/>
        </authorList>
    </citation>
    <scope>NUCLEOTIDE SEQUENCE</scope>
    <source>
        <strain evidence="3">DKSPLA3</strain>
    </source>
</reference>
<keyword evidence="4" id="KW-1185">Reference proteome</keyword>
<dbReference type="InterPro" id="IPR033469">
    <property type="entry name" value="CYTH-like_dom_sf"/>
</dbReference>
<evidence type="ECO:0000313" key="4">
    <source>
        <dbReference type="Proteomes" id="UP001139089"/>
    </source>
</evidence>
<dbReference type="Pfam" id="PF01928">
    <property type="entry name" value="CYTH"/>
    <property type="match status" value="1"/>
</dbReference>
<dbReference type="PANTHER" id="PTHR40114:SF1">
    <property type="entry name" value="SLR0698 PROTEIN"/>
    <property type="match status" value="1"/>
</dbReference>
<dbReference type="PIRSF" id="PIRSF016487">
    <property type="entry name" value="CYTH_UCP016487"/>
    <property type="match status" value="1"/>
</dbReference>
<name>A0A9X1T1Z3_9HYPH</name>
<organism evidence="3 4">
    <name type="scientific">Rhizobium quercicola</name>
    <dbReference type="NCBI Taxonomy" id="2901226"/>
    <lineage>
        <taxon>Bacteria</taxon>
        <taxon>Pseudomonadati</taxon>
        <taxon>Pseudomonadota</taxon>
        <taxon>Alphaproteobacteria</taxon>
        <taxon>Hyphomicrobiales</taxon>
        <taxon>Rhizobiaceae</taxon>
        <taxon>Rhizobium/Agrobacterium group</taxon>
        <taxon>Rhizobium</taxon>
    </lineage>
</organism>
<feature type="domain" description="CYTH" evidence="2">
    <location>
        <begin position="2"/>
        <end position="148"/>
    </location>
</feature>
<dbReference type="RefSeq" id="WP_231816325.1">
    <property type="nucleotide sequence ID" value="NZ_JAJOZR010000014.1"/>
</dbReference>
<dbReference type="InterPro" id="IPR012042">
    <property type="entry name" value="NeuTTM/CthTTM-like"/>
</dbReference>
<dbReference type="AlphaFoldDB" id="A0A9X1T1Z3"/>
<dbReference type="PROSITE" id="PS51707">
    <property type="entry name" value="CYTH"/>
    <property type="match status" value="1"/>
</dbReference>
<proteinExistence type="predicted"/>
<dbReference type="CDD" id="cd07891">
    <property type="entry name" value="CYTH-like_CthTTM-like_1"/>
    <property type="match status" value="1"/>
</dbReference>
<protein>
    <submittedName>
        <fullName evidence="3">CYTH domain-containing protein</fullName>
    </submittedName>
</protein>
<dbReference type="InterPro" id="IPR023577">
    <property type="entry name" value="CYTH_domain"/>
</dbReference>
<evidence type="ECO:0000259" key="2">
    <source>
        <dbReference type="PROSITE" id="PS51707"/>
    </source>
</evidence>
<evidence type="ECO:0000313" key="3">
    <source>
        <dbReference type="EMBL" id="MCD7111236.1"/>
    </source>
</evidence>
<comment type="caution">
    <text evidence="3">The sequence shown here is derived from an EMBL/GenBank/DDBJ whole genome shotgun (WGS) entry which is preliminary data.</text>
</comment>
<feature type="active site" description="Proton acceptor" evidence="1">
    <location>
        <position position="30"/>
    </location>
</feature>
<dbReference type="Gene3D" id="2.40.320.10">
    <property type="entry name" value="Hypothetical Protein Pfu-838710-001"/>
    <property type="match status" value="1"/>
</dbReference>
<sequence length="163" mass="18339">MAKEIERKFLVKHEGWRAEAGPGAAMRQGYLAAMDDRTVRIRLIDGESARLTIKIGTGMLTRDEFEYAVPLGDGEELIASAIGTVIAKTRYRVQGETHVWEVDVFEEPYAGLIVAEVEMRTETDDPVLPDWIGEEVTDDRRYSNFALATQTHKQRPDLTADGR</sequence>
<gene>
    <name evidence="3" type="ORF">LRX75_19545</name>
</gene>
<accession>A0A9X1T1Z3</accession>
<dbReference type="Proteomes" id="UP001139089">
    <property type="component" value="Unassembled WGS sequence"/>
</dbReference>
<dbReference type="EMBL" id="JAJOZR010000014">
    <property type="protein sequence ID" value="MCD7111236.1"/>
    <property type="molecule type" value="Genomic_DNA"/>
</dbReference>
<evidence type="ECO:0000256" key="1">
    <source>
        <dbReference type="PIRSR" id="PIRSR016487-1"/>
    </source>
</evidence>
<dbReference type="SMART" id="SM01118">
    <property type="entry name" value="CYTH"/>
    <property type="match status" value="1"/>
</dbReference>
<dbReference type="PANTHER" id="PTHR40114">
    <property type="entry name" value="SLR0698 PROTEIN"/>
    <property type="match status" value="1"/>
</dbReference>